<feature type="compositionally biased region" description="Basic and acidic residues" evidence="1">
    <location>
        <begin position="333"/>
        <end position="343"/>
    </location>
</feature>
<name>A0A4U0XTM2_9PEZI</name>
<organism evidence="2 3">
    <name type="scientific">Cryomyces minteri</name>
    <dbReference type="NCBI Taxonomy" id="331657"/>
    <lineage>
        <taxon>Eukaryota</taxon>
        <taxon>Fungi</taxon>
        <taxon>Dikarya</taxon>
        <taxon>Ascomycota</taxon>
        <taxon>Pezizomycotina</taxon>
        <taxon>Dothideomycetes</taxon>
        <taxon>Dothideomycetes incertae sedis</taxon>
        <taxon>Cryomyces</taxon>
    </lineage>
</organism>
<evidence type="ECO:0000313" key="2">
    <source>
        <dbReference type="EMBL" id="TKA79931.1"/>
    </source>
</evidence>
<accession>A0A4U0XTM2</accession>
<sequence>MASVGLRAAFPGSKLDWYYEVAYADTALAVALCCRAGRVLQVTGVVQNLCTSGGDLRSASVKPMTHDEFSRSLVMFAMAMMQETRGEVLAEWCGGRWRHDSVTVGGGEGEAVHALVTAAIEMLRVPFDNIKTLTAHSTLEPGDEGTKTKASTSSSSSKPAPITTTRISHTPPAPTTPAVAAPASPPPHPPSPSQAPLTTLDIMQHYATSAAAPSILPPQPEAWPVIPGLQDDFFAAHPEQGGPTSWTPRATAVREDGWWLRTVSRYIEFWDSDDFAVVEDECECPRCRTLADEEDEAVDEAIDEATGTGGKKKKRKGHRGGKKEKKRKMNKMTRLEEAGEEKS</sequence>
<proteinExistence type="predicted"/>
<feature type="compositionally biased region" description="Basic residues" evidence="1">
    <location>
        <begin position="310"/>
        <end position="331"/>
    </location>
</feature>
<keyword evidence="3" id="KW-1185">Reference proteome</keyword>
<dbReference type="EMBL" id="NAJN01000078">
    <property type="protein sequence ID" value="TKA79931.1"/>
    <property type="molecule type" value="Genomic_DNA"/>
</dbReference>
<evidence type="ECO:0000313" key="3">
    <source>
        <dbReference type="Proteomes" id="UP000308768"/>
    </source>
</evidence>
<evidence type="ECO:0000256" key="1">
    <source>
        <dbReference type="SAM" id="MobiDB-lite"/>
    </source>
</evidence>
<feature type="compositionally biased region" description="Acidic residues" evidence="1">
    <location>
        <begin position="294"/>
        <end position="303"/>
    </location>
</feature>
<comment type="caution">
    <text evidence="2">The sequence shown here is derived from an EMBL/GenBank/DDBJ whole genome shotgun (WGS) entry which is preliminary data.</text>
</comment>
<reference evidence="2 3" key="1">
    <citation type="submission" date="2017-03" db="EMBL/GenBank/DDBJ databases">
        <title>Genomes of endolithic fungi from Antarctica.</title>
        <authorList>
            <person name="Coleine C."/>
            <person name="Masonjones S."/>
            <person name="Stajich J.E."/>
        </authorList>
    </citation>
    <scope>NUCLEOTIDE SEQUENCE [LARGE SCALE GENOMIC DNA]</scope>
    <source>
        <strain evidence="2 3">CCFEE 5187</strain>
    </source>
</reference>
<dbReference type="AlphaFoldDB" id="A0A4U0XTM2"/>
<dbReference type="Proteomes" id="UP000308768">
    <property type="component" value="Unassembled WGS sequence"/>
</dbReference>
<feature type="compositionally biased region" description="Pro residues" evidence="1">
    <location>
        <begin position="183"/>
        <end position="193"/>
    </location>
</feature>
<protein>
    <submittedName>
        <fullName evidence="2">Uncharacterized protein</fullName>
    </submittedName>
</protein>
<feature type="compositionally biased region" description="Low complexity" evidence="1">
    <location>
        <begin position="148"/>
        <end position="165"/>
    </location>
</feature>
<gene>
    <name evidence="2" type="ORF">B0A49_02489</name>
</gene>
<feature type="region of interest" description="Disordered" evidence="1">
    <location>
        <begin position="294"/>
        <end position="343"/>
    </location>
</feature>
<feature type="region of interest" description="Disordered" evidence="1">
    <location>
        <begin position="136"/>
        <end position="197"/>
    </location>
</feature>